<proteinExistence type="predicted"/>
<feature type="region of interest" description="Disordered" evidence="10">
    <location>
        <begin position="306"/>
        <end position="343"/>
    </location>
</feature>
<evidence type="ECO:0000256" key="5">
    <source>
        <dbReference type="ARBA" id="ARBA00022833"/>
    </source>
</evidence>
<evidence type="ECO:0000259" key="11">
    <source>
        <dbReference type="PROSITE" id="PS50157"/>
    </source>
</evidence>
<dbReference type="SMART" id="SM00355">
    <property type="entry name" value="ZnF_C2H2"/>
    <property type="match status" value="1"/>
</dbReference>
<keyword evidence="13" id="KW-1185">Reference proteome</keyword>
<sequence length="473" mass="50878">MASESDRRSRVLDFLDLEDVGRKDEPQLGHGGPEGSDAQFSVEQLERELSALLNHAEGVFPASPTSQPLEATSGVSPNSGITTAPAEAKITANSTADGQPDISYLTELAAVLQAAQAMQEQGTPISDGLTKSAPAFHSLTVDFETVGASGSGAENGNAPGANEEGGDTGNDLSDFIARLTAQLDESTDDPLASGNNSMAMPILAPPSPTMPVCPPFSPSSVLNMNPYRTSVPSSVGTMSYYDELPPASETYPLGLACTSTCTHKREATCILARHRRTHTGKRPYRCEVPHCEKMFTRRTTLTTHMRLHDPTWEPDPNVRYNFKSKKRKTGEDEDEDEDGEDAELDDSVRTFASLLSQAGGPLEARVAAISAEIAAAIAQAQALLREEEEDEDEEDEEEEESGSEQGEGLQIEPADVRGLMVSGVRDEQPHIPPPFTAATNNGGRGEQDDEEDFPVPLRERRTGRTDGGLKRKR</sequence>
<feature type="region of interest" description="Disordered" evidence="10">
    <location>
        <begin position="59"/>
        <end position="82"/>
    </location>
</feature>
<feature type="compositionally biased region" description="Acidic residues" evidence="10">
    <location>
        <begin position="331"/>
        <end position="343"/>
    </location>
</feature>
<feature type="compositionally biased region" description="Basic and acidic residues" evidence="10">
    <location>
        <begin position="457"/>
        <end position="473"/>
    </location>
</feature>
<evidence type="ECO:0000256" key="2">
    <source>
        <dbReference type="ARBA" id="ARBA00022723"/>
    </source>
</evidence>
<evidence type="ECO:0000256" key="7">
    <source>
        <dbReference type="ARBA" id="ARBA00023163"/>
    </source>
</evidence>
<dbReference type="Proteomes" id="UP000308199">
    <property type="component" value="Unassembled WGS sequence"/>
</dbReference>
<dbReference type="GO" id="GO:0008270">
    <property type="term" value="F:zinc ion binding"/>
    <property type="evidence" value="ECO:0007669"/>
    <property type="project" value="UniProtKB-KW"/>
</dbReference>
<feature type="compositionally biased region" description="Low complexity" evidence="10">
    <location>
        <begin position="147"/>
        <end position="162"/>
    </location>
</feature>
<dbReference type="GO" id="GO:0005737">
    <property type="term" value="C:cytoplasm"/>
    <property type="evidence" value="ECO:0007669"/>
    <property type="project" value="TreeGrafter"/>
</dbReference>
<dbReference type="GO" id="GO:0005634">
    <property type="term" value="C:nucleus"/>
    <property type="evidence" value="ECO:0007669"/>
    <property type="project" value="UniProtKB-SubCell"/>
</dbReference>
<dbReference type="SUPFAM" id="SSF57667">
    <property type="entry name" value="beta-beta-alpha zinc fingers"/>
    <property type="match status" value="1"/>
</dbReference>
<dbReference type="GO" id="GO:0000433">
    <property type="term" value="P:carbon catabolite repression of transcription from RNA polymerase II promoter by glucose"/>
    <property type="evidence" value="ECO:0007669"/>
    <property type="project" value="TreeGrafter"/>
</dbReference>
<dbReference type="InterPro" id="IPR036236">
    <property type="entry name" value="Znf_C2H2_sf"/>
</dbReference>
<comment type="subcellular location">
    <subcellularLocation>
        <location evidence="1">Nucleus</location>
    </subcellularLocation>
</comment>
<dbReference type="InterPro" id="IPR051007">
    <property type="entry name" value="creA/MIG_C2H2-ZnF"/>
</dbReference>
<evidence type="ECO:0000256" key="9">
    <source>
        <dbReference type="PROSITE-ProRule" id="PRU00042"/>
    </source>
</evidence>
<keyword evidence="5" id="KW-0862">Zinc</keyword>
<keyword evidence="8" id="KW-0539">Nucleus</keyword>
<dbReference type="PANTHER" id="PTHR47428">
    <property type="entry name" value="REGULATORY PROTEIN MIG1-RELATED"/>
    <property type="match status" value="1"/>
</dbReference>
<evidence type="ECO:0000313" key="12">
    <source>
        <dbReference type="EMBL" id="THH10182.1"/>
    </source>
</evidence>
<accession>A0A4S4LEA1</accession>
<dbReference type="PROSITE" id="PS50157">
    <property type="entry name" value="ZINC_FINGER_C2H2_2"/>
    <property type="match status" value="2"/>
</dbReference>
<keyword evidence="2" id="KW-0479">Metal-binding</keyword>
<dbReference type="OrthoDB" id="654211at2759"/>
<dbReference type="GO" id="GO:0000978">
    <property type="term" value="F:RNA polymerase II cis-regulatory region sequence-specific DNA binding"/>
    <property type="evidence" value="ECO:0007669"/>
    <property type="project" value="TreeGrafter"/>
</dbReference>
<dbReference type="EMBL" id="SGPK01000042">
    <property type="protein sequence ID" value="THH10182.1"/>
    <property type="molecule type" value="Genomic_DNA"/>
</dbReference>
<evidence type="ECO:0000256" key="6">
    <source>
        <dbReference type="ARBA" id="ARBA00023015"/>
    </source>
</evidence>
<feature type="region of interest" description="Disordered" evidence="10">
    <location>
        <begin position="384"/>
        <end position="473"/>
    </location>
</feature>
<dbReference type="Gene3D" id="3.30.160.60">
    <property type="entry name" value="Classic Zinc Finger"/>
    <property type="match status" value="1"/>
</dbReference>
<dbReference type="InterPro" id="IPR013087">
    <property type="entry name" value="Znf_C2H2_type"/>
</dbReference>
<dbReference type="PANTHER" id="PTHR47428:SF1">
    <property type="entry name" value="REGULATORY PROTEIN MIG1-RELATED"/>
    <property type="match status" value="1"/>
</dbReference>
<feature type="compositionally biased region" description="Acidic residues" evidence="10">
    <location>
        <begin position="386"/>
        <end position="402"/>
    </location>
</feature>
<organism evidence="12 13">
    <name type="scientific">Phellinidium pouzarii</name>
    <dbReference type="NCBI Taxonomy" id="167371"/>
    <lineage>
        <taxon>Eukaryota</taxon>
        <taxon>Fungi</taxon>
        <taxon>Dikarya</taxon>
        <taxon>Basidiomycota</taxon>
        <taxon>Agaricomycotina</taxon>
        <taxon>Agaricomycetes</taxon>
        <taxon>Hymenochaetales</taxon>
        <taxon>Hymenochaetaceae</taxon>
        <taxon>Phellinidium</taxon>
    </lineage>
</organism>
<keyword evidence="7" id="KW-0804">Transcription</keyword>
<dbReference type="AlphaFoldDB" id="A0A4S4LEA1"/>
<evidence type="ECO:0000313" key="13">
    <source>
        <dbReference type="Proteomes" id="UP000308199"/>
    </source>
</evidence>
<evidence type="ECO:0000256" key="3">
    <source>
        <dbReference type="ARBA" id="ARBA00022737"/>
    </source>
</evidence>
<keyword evidence="4 9" id="KW-0863">Zinc-finger</keyword>
<feature type="region of interest" description="Disordered" evidence="10">
    <location>
        <begin position="146"/>
        <end position="170"/>
    </location>
</feature>
<evidence type="ECO:0000256" key="4">
    <source>
        <dbReference type="ARBA" id="ARBA00022771"/>
    </source>
</evidence>
<feature type="region of interest" description="Disordered" evidence="10">
    <location>
        <begin position="1"/>
        <end position="41"/>
    </location>
</feature>
<feature type="compositionally biased region" description="Polar residues" evidence="10">
    <location>
        <begin position="63"/>
        <end position="82"/>
    </location>
</feature>
<gene>
    <name evidence="12" type="ORF">EW145_g1491</name>
</gene>
<protein>
    <recommendedName>
        <fullName evidence="11">C2H2-type domain-containing protein</fullName>
    </recommendedName>
</protein>
<reference evidence="12 13" key="1">
    <citation type="submission" date="2019-02" db="EMBL/GenBank/DDBJ databases">
        <title>Genome sequencing of the rare red list fungi Phellinidium pouzarii.</title>
        <authorList>
            <person name="Buettner E."/>
            <person name="Kellner H."/>
        </authorList>
    </citation>
    <scope>NUCLEOTIDE SEQUENCE [LARGE SCALE GENOMIC DNA]</scope>
    <source>
        <strain evidence="12 13">DSM 108285</strain>
    </source>
</reference>
<evidence type="ECO:0000256" key="8">
    <source>
        <dbReference type="ARBA" id="ARBA00023242"/>
    </source>
</evidence>
<dbReference type="FunFam" id="3.30.160.60:FF:002343">
    <property type="entry name" value="Zinc finger protein 33A"/>
    <property type="match status" value="1"/>
</dbReference>
<keyword evidence="3" id="KW-0677">Repeat</keyword>
<keyword evidence="6" id="KW-0805">Transcription regulation</keyword>
<evidence type="ECO:0000256" key="10">
    <source>
        <dbReference type="SAM" id="MobiDB-lite"/>
    </source>
</evidence>
<feature type="compositionally biased region" description="Low complexity" evidence="10">
    <location>
        <begin position="403"/>
        <end position="412"/>
    </location>
</feature>
<name>A0A4S4LEA1_9AGAM</name>
<feature type="domain" description="C2H2-type" evidence="11">
    <location>
        <begin position="255"/>
        <end position="283"/>
    </location>
</feature>
<dbReference type="PROSITE" id="PS00028">
    <property type="entry name" value="ZINC_FINGER_C2H2_1"/>
    <property type="match status" value="1"/>
</dbReference>
<comment type="caution">
    <text evidence="12">The sequence shown here is derived from an EMBL/GenBank/DDBJ whole genome shotgun (WGS) entry which is preliminary data.</text>
</comment>
<feature type="domain" description="C2H2-type" evidence="11">
    <location>
        <begin position="284"/>
        <end position="308"/>
    </location>
</feature>
<feature type="compositionally biased region" description="Basic and acidic residues" evidence="10">
    <location>
        <begin position="1"/>
        <end position="27"/>
    </location>
</feature>
<evidence type="ECO:0000256" key="1">
    <source>
        <dbReference type="ARBA" id="ARBA00004123"/>
    </source>
</evidence>